<dbReference type="STRING" id="4795.A0A225V937"/>
<keyword evidence="2" id="KW-1185">Reference proteome</keyword>
<dbReference type="EMBL" id="NBNE01006547">
    <property type="protein sequence ID" value="OWZ01885.1"/>
    <property type="molecule type" value="Genomic_DNA"/>
</dbReference>
<evidence type="ECO:0000313" key="1">
    <source>
        <dbReference type="EMBL" id="OWZ01885.1"/>
    </source>
</evidence>
<dbReference type="InterPro" id="IPR053164">
    <property type="entry name" value="IS1016-like_transposase"/>
</dbReference>
<proteinExistence type="predicted"/>
<evidence type="ECO:0000313" key="2">
    <source>
        <dbReference type="Proteomes" id="UP000198211"/>
    </source>
</evidence>
<dbReference type="Proteomes" id="UP000198211">
    <property type="component" value="Unassembled WGS sequence"/>
</dbReference>
<dbReference type="AlphaFoldDB" id="A0A225V937"/>
<reference evidence="2" key="1">
    <citation type="submission" date="2017-03" db="EMBL/GenBank/DDBJ databases">
        <title>Phytopthora megakarya and P. palmivora, two closely related causual agents of cacao black pod achieved similar genome size and gene model numbers by different mechanisms.</title>
        <authorList>
            <person name="Ali S."/>
            <person name="Shao J."/>
            <person name="Larry D.J."/>
            <person name="Kronmiller B."/>
            <person name="Shen D."/>
            <person name="Strem M.D."/>
            <person name="Melnick R.L."/>
            <person name="Guiltinan M.J."/>
            <person name="Tyler B.M."/>
            <person name="Meinhardt L.W."/>
            <person name="Bailey B.A."/>
        </authorList>
    </citation>
    <scope>NUCLEOTIDE SEQUENCE [LARGE SCALE GENOMIC DNA]</scope>
    <source>
        <strain evidence="2">zdho120</strain>
    </source>
</reference>
<sequence length="167" mass="19358">MSRDLYDISNCEDYTFVVITGACSTDVTAIDWCYKRADETLPLSQTVSLQQEQLPFGALMEEGVLLRRTRAYVEACVMVLIFWAKQEKSIIAIQMPKHSSRTLTDWYMFCRDICTRELLHCRYRYIGGQEDVVEIDETSMKKKSKNNVGTRHPDYWTFGGVDRSTNL</sequence>
<name>A0A225V937_9STRA</name>
<evidence type="ECO:0008006" key="3">
    <source>
        <dbReference type="Google" id="ProtNLM"/>
    </source>
</evidence>
<comment type="caution">
    <text evidence="1">The sequence shown here is derived from an EMBL/GenBank/DDBJ whole genome shotgun (WGS) entry which is preliminary data.</text>
</comment>
<protein>
    <recommendedName>
        <fullName evidence="3">Transposase</fullName>
    </recommendedName>
</protein>
<dbReference type="PANTHER" id="PTHR47163:SF2">
    <property type="entry name" value="SI:DKEY-17M8.2"/>
    <property type="match status" value="1"/>
</dbReference>
<dbReference type="PANTHER" id="PTHR47163">
    <property type="entry name" value="DDE_TNP_IS1595 DOMAIN-CONTAINING PROTEIN"/>
    <property type="match status" value="1"/>
</dbReference>
<dbReference type="OrthoDB" id="6412411at2759"/>
<organism evidence="1 2">
    <name type="scientific">Phytophthora megakarya</name>
    <dbReference type="NCBI Taxonomy" id="4795"/>
    <lineage>
        <taxon>Eukaryota</taxon>
        <taxon>Sar</taxon>
        <taxon>Stramenopiles</taxon>
        <taxon>Oomycota</taxon>
        <taxon>Peronosporomycetes</taxon>
        <taxon>Peronosporales</taxon>
        <taxon>Peronosporaceae</taxon>
        <taxon>Phytophthora</taxon>
    </lineage>
</organism>
<accession>A0A225V937</accession>
<gene>
    <name evidence="1" type="ORF">PHMEG_00026653</name>
</gene>